<dbReference type="EMBL" id="PCHA01000037">
    <property type="protein sequence ID" value="PKU93231.1"/>
    <property type="molecule type" value="Genomic_DNA"/>
</dbReference>
<dbReference type="Proteomes" id="UP000233722">
    <property type="component" value="Unassembled WGS sequence"/>
</dbReference>
<evidence type="ECO:0000313" key="1">
    <source>
        <dbReference type="EMBL" id="PKU93231.1"/>
    </source>
</evidence>
<accession>A0A2N3QNH9</accession>
<organism evidence="1 2">
    <name type="scientific">Bifidobacterium pseudolongum subsp. globosum</name>
    <dbReference type="NCBI Taxonomy" id="1690"/>
    <lineage>
        <taxon>Bacteria</taxon>
        <taxon>Bacillati</taxon>
        <taxon>Actinomycetota</taxon>
        <taxon>Actinomycetes</taxon>
        <taxon>Bifidobacteriales</taxon>
        <taxon>Bifidobacteriaceae</taxon>
        <taxon>Bifidobacterium</taxon>
    </lineage>
</organism>
<dbReference type="AlphaFoldDB" id="A0A2N3QNH9"/>
<name>A0A2N3QNH9_9BIFI</name>
<evidence type="ECO:0000313" key="2">
    <source>
        <dbReference type="Proteomes" id="UP000233722"/>
    </source>
</evidence>
<dbReference type="RefSeq" id="WP_101431143.1">
    <property type="nucleotide sequence ID" value="NZ_PCHA01000037.1"/>
</dbReference>
<comment type="caution">
    <text evidence="1">The sequence shown here is derived from an EMBL/GenBank/DDBJ whole genome shotgun (WGS) entry which is preliminary data.</text>
</comment>
<sequence>MTTTNHRTRRSYGRVHGVVIRMYAHSFDVARHSDGATVHALIPDRLAAMARGLGKGSVVNMRGLIIHDGRRRIMRVERLERFTPRPHRTVTNADLPYMPDFTGGLGSVAYVRQLRGYDE</sequence>
<proteinExistence type="predicted"/>
<reference evidence="1 2" key="1">
    <citation type="submission" date="2017-10" db="EMBL/GenBank/DDBJ databases">
        <title>Bifidobacterium genomics.</title>
        <authorList>
            <person name="Lugli G.A."/>
            <person name="Milani C."/>
            <person name="Mancabelli L."/>
        </authorList>
    </citation>
    <scope>NUCLEOTIDE SEQUENCE [LARGE SCALE GENOMIC DNA]</scope>
    <source>
        <strain evidence="1 2">1747B</strain>
    </source>
</reference>
<protein>
    <submittedName>
        <fullName evidence="1">Uncharacterized protein</fullName>
    </submittedName>
</protein>
<gene>
    <name evidence="1" type="ORF">CQR45_1761</name>
</gene>